<protein>
    <submittedName>
        <fullName evidence="2">Uncharacterized protein</fullName>
    </submittedName>
</protein>
<organism evidence="2 3">
    <name type="scientific">Dreissena polymorpha</name>
    <name type="common">Zebra mussel</name>
    <name type="synonym">Mytilus polymorpha</name>
    <dbReference type="NCBI Taxonomy" id="45954"/>
    <lineage>
        <taxon>Eukaryota</taxon>
        <taxon>Metazoa</taxon>
        <taxon>Spiralia</taxon>
        <taxon>Lophotrochozoa</taxon>
        <taxon>Mollusca</taxon>
        <taxon>Bivalvia</taxon>
        <taxon>Autobranchia</taxon>
        <taxon>Heteroconchia</taxon>
        <taxon>Euheterodonta</taxon>
        <taxon>Imparidentia</taxon>
        <taxon>Neoheterodontei</taxon>
        <taxon>Myida</taxon>
        <taxon>Dreissenoidea</taxon>
        <taxon>Dreissenidae</taxon>
        <taxon>Dreissena</taxon>
    </lineage>
</organism>
<dbReference type="GO" id="GO:0015347">
    <property type="term" value="F:sodium-independent organic anion transmembrane transporter activity"/>
    <property type="evidence" value="ECO:0007669"/>
    <property type="project" value="TreeGrafter"/>
</dbReference>
<gene>
    <name evidence="2" type="ORF">DPMN_068501</name>
</gene>
<dbReference type="Pfam" id="PF03137">
    <property type="entry name" value="OATP"/>
    <property type="match status" value="1"/>
</dbReference>
<reference evidence="2" key="1">
    <citation type="journal article" date="2019" name="bioRxiv">
        <title>The Genome of the Zebra Mussel, Dreissena polymorpha: A Resource for Invasive Species Research.</title>
        <authorList>
            <person name="McCartney M.A."/>
            <person name="Auch B."/>
            <person name="Kono T."/>
            <person name="Mallez S."/>
            <person name="Zhang Y."/>
            <person name="Obille A."/>
            <person name="Becker A."/>
            <person name="Abrahante J.E."/>
            <person name="Garbe J."/>
            <person name="Badalamenti J.P."/>
            <person name="Herman A."/>
            <person name="Mangelson H."/>
            <person name="Liachko I."/>
            <person name="Sullivan S."/>
            <person name="Sone E.D."/>
            <person name="Koren S."/>
            <person name="Silverstein K.A.T."/>
            <person name="Beckman K.B."/>
            <person name="Gohl D.M."/>
        </authorList>
    </citation>
    <scope>NUCLEOTIDE SEQUENCE</scope>
    <source>
        <strain evidence="2">Duluth1</strain>
        <tissue evidence="2">Whole animal</tissue>
    </source>
</reference>
<dbReference type="GO" id="GO:0043252">
    <property type="term" value="P:sodium-independent organic anion transport"/>
    <property type="evidence" value="ECO:0007669"/>
    <property type="project" value="TreeGrafter"/>
</dbReference>
<sequence length="71" mass="7893">MSPSDPRWIGAWWLGFILFGALSCLISIPIFFFPASLRKNGNQASNVYANSEILEQKTLVQPIKGKPGRTL</sequence>
<feature type="transmembrane region" description="Helical" evidence="1">
    <location>
        <begin position="12"/>
        <end position="33"/>
    </location>
</feature>
<dbReference type="AlphaFoldDB" id="A0A9D3Z1R1"/>
<keyword evidence="1" id="KW-0472">Membrane</keyword>
<keyword evidence="3" id="KW-1185">Reference proteome</keyword>
<name>A0A9D3Z1R1_DREPO</name>
<comment type="caution">
    <text evidence="2">The sequence shown here is derived from an EMBL/GenBank/DDBJ whole genome shotgun (WGS) entry which is preliminary data.</text>
</comment>
<proteinExistence type="predicted"/>
<evidence type="ECO:0000256" key="1">
    <source>
        <dbReference type="SAM" id="Phobius"/>
    </source>
</evidence>
<dbReference type="Proteomes" id="UP000828390">
    <property type="component" value="Unassembled WGS sequence"/>
</dbReference>
<reference evidence="2" key="2">
    <citation type="submission" date="2020-11" db="EMBL/GenBank/DDBJ databases">
        <authorList>
            <person name="McCartney M.A."/>
            <person name="Auch B."/>
            <person name="Kono T."/>
            <person name="Mallez S."/>
            <person name="Becker A."/>
            <person name="Gohl D.M."/>
            <person name="Silverstein K.A.T."/>
            <person name="Koren S."/>
            <person name="Bechman K.B."/>
            <person name="Herman A."/>
            <person name="Abrahante J.E."/>
            <person name="Garbe J."/>
        </authorList>
    </citation>
    <scope>NUCLEOTIDE SEQUENCE</scope>
    <source>
        <strain evidence="2">Duluth1</strain>
        <tissue evidence="2">Whole animal</tissue>
    </source>
</reference>
<dbReference type="PANTHER" id="PTHR11388:SF142">
    <property type="entry name" value="SOLUTE CARRIER ORGANIC ANION TRANSPORTER FAMILY MEMBER 5A1"/>
    <property type="match status" value="1"/>
</dbReference>
<keyword evidence="1" id="KW-0812">Transmembrane</keyword>
<accession>A0A9D3Z1R1</accession>
<dbReference type="PROSITE" id="PS51257">
    <property type="entry name" value="PROKAR_LIPOPROTEIN"/>
    <property type="match status" value="1"/>
</dbReference>
<dbReference type="PANTHER" id="PTHR11388">
    <property type="entry name" value="ORGANIC ANION TRANSPORTER"/>
    <property type="match status" value="1"/>
</dbReference>
<dbReference type="InterPro" id="IPR004156">
    <property type="entry name" value="OATP"/>
</dbReference>
<dbReference type="EMBL" id="JAIWYP010000014">
    <property type="protein sequence ID" value="KAH3709041.1"/>
    <property type="molecule type" value="Genomic_DNA"/>
</dbReference>
<evidence type="ECO:0000313" key="2">
    <source>
        <dbReference type="EMBL" id="KAH3709041.1"/>
    </source>
</evidence>
<evidence type="ECO:0000313" key="3">
    <source>
        <dbReference type="Proteomes" id="UP000828390"/>
    </source>
</evidence>
<dbReference type="GO" id="GO:0016323">
    <property type="term" value="C:basolateral plasma membrane"/>
    <property type="evidence" value="ECO:0007669"/>
    <property type="project" value="TreeGrafter"/>
</dbReference>
<keyword evidence="1" id="KW-1133">Transmembrane helix</keyword>